<organism evidence="1 2">
    <name type="scientific">Hymenolepis diminuta</name>
    <name type="common">Rat tapeworm</name>
    <dbReference type="NCBI Taxonomy" id="6216"/>
    <lineage>
        <taxon>Eukaryota</taxon>
        <taxon>Metazoa</taxon>
        <taxon>Spiralia</taxon>
        <taxon>Lophotrochozoa</taxon>
        <taxon>Platyhelminthes</taxon>
        <taxon>Cestoda</taxon>
        <taxon>Eucestoda</taxon>
        <taxon>Cyclophyllidea</taxon>
        <taxon>Hymenolepididae</taxon>
        <taxon>Hymenolepis</taxon>
    </lineage>
</organism>
<evidence type="ECO:0000313" key="1">
    <source>
        <dbReference type="EMBL" id="VUZ52514.1"/>
    </source>
</evidence>
<dbReference type="Proteomes" id="UP000321570">
    <property type="component" value="Unassembled WGS sequence"/>
</dbReference>
<proteinExistence type="predicted"/>
<dbReference type="EMBL" id="CABIJS010000499">
    <property type="protein sequence ID" value="VUZ52514.1"/>
    <property type="molecule type" value="Genomic_DNA"/>
</dbReference>
<protein>
    <submittedName>
        <fullName evidence="1">Uncharacterized protein</fullName>
    </submittedName>
</protein>
<gene>
    <name evidence="1" type="ORF">WMSIL1_LOCUS10942</name>
</gene>
<sequence length="55" mass="6662">MGFKRNMVHQHFGPIFKALWNETPLNPLHRSVCWPLEHRLSLPLYQLDCHVLRRQ</sequence>
<reference evidence="1 2" key="1">
    <citation type="submission" date="2019-07" db="EMBL/GenBank/DDBJ databases">
        <authorList>
            <person name="Jastrzebski P J."/>
            <person name="Paukszto L."/>
            <person name="Jastrzebski P J."/>
        </authorList>
    </citation>
    <scope>NUCLEOTIDE SEQUENCE [LARGE SCALE GENOMIC DNA]</scope>
    <source>
        <strain evidence="1 2">WMS-il1</strain>
    </source>
</reference>
<keyword evidence="2" id="KW-1185">Reference proteome</keyword>
<accession>A0A564Z0Z5</accession>
<evidence type="ECO:0000313" key="2">
    <source>
        <dbReference type="Proteomes" id="UP000321570"/>
    </source>
</evidence>
<dbReference type="AlphaFoldDB" id="A0A564Z0Z5"/>
<name>A0A564Z0Z5_HYMDI</name>